<dbReference type="AlphaFoldDB" id="A0A1Z5SAQ0"/>
<dbReference type="EMBL" id="CM000760">
    <property type="protein sequence ID" value="OQU92929.1"/>
    <property type="molecule type" value="Genomic_DNA"/>
</dbReference>
<proteinExistence type="predicted"/>
<dbReference type="Gramene" id="OQU92929">
    <property type="protein sequence ID" value="OQU92929"/>
    <property type="gene ID" value="SORBI_3001G439850"/>
</dbReference>
<accession>A0A1Z5SAQ0</accession>
<dbReference type="InParanoid" id="A0A1Z5SAQ0"/>
<protein>
    <submittedName>
        <fullName evidence="1">Uncharacterized protein</fullName>
    </submittedName>
</protein>
<sequence length="99" mass="11216">MYDKYRPAAMVVLIQLLTALGHRRRSKFFLPYATCTGTATGKRRSHGRVSQRRHHCLAPEKAVDLSADFCQDGWTDLPFRSPSLPCCCSSQRARARVSF</sequence>
<reference evidence="1 2" key="1">
    <citation type="journal article" date="2009" name="Nature">
        <title>The Sorghum bicolor genome and the diversification of grasses.</title>
        <authorList>
            <person name="Paterson A.H."/>
            <person name="Bowers J.E."/>
            <person name="Bruggmann R."/>
            <person name="Dubchak I."/>
            <person name="Grimwood J."/>
            <person name="Gundlach H."/>
            <person name="Haberer G."/>
            <person name="Hellsten U."/>
            <person name="Mitros T."/>
            <person name="Poliakov A."/>
            <person name="Schmutz J."/>
            <person name="Spannagl M."/>
            <person name="Tang H."/>
            <person name="Wang X."/>
            <person name="Wicker T."/>
            <person name="Bharti A.K."/>
            <person name="Chapman J."/>
            <person name="Feltus F.A."/>
            <person name="Gowik U."/>
            <person name="Grigoriev I.V."/>
            <person name="Lyons E."/>
            <person name="Maher C.A."/>
            <person name="Martis M."/>
            <person name="Narechania A."/>
            <person name="Otillar R.P."/>
            <person name="Penning B.W."/>
            <person name="Salamov A.A."/>
            <person name="Wang Y."/>
            <person name="Zhang L."/>
            <person name="Carpita N.C."/>
            <person name="Freeling M."/>
            <person name="Gingle A.R."/>
            <person name="Hash C.T."/>
            <person name="Keller B."/>
            <person name="Klein P."/>
            <person name="Kresovich S."/>
            <person name="McCann M.C."/>
            <person name="Ming R."/>
            <person name="Peterson D.G."/>
            <person name="Mehboob-ur-Rahman"/>
            <person name="Ware D."/>
            <person name="Westhoff P."/>
            <person name="Mayer K.F."/>
            <person name="Messing J."/>
            <person name="Rokhsar D.S."/>
        </authorList>
    </citation>
    <scope>NUCLEOTIDE SEQUENCE [LARGE SCALE GENOMIC DNA]</scope>
    <source>
        <strain evidence="2">cv. BTx623</strain>
    </source>
</reference>
<reference evidence="2" key="2">
    <citation type="journal article" date="2018" name="Plant J.">
        <title>The Sorghum bicolor reference genome: improved assembly, gene annotations, a transcriptome atlas, and signatures of genome organization.</title>
        <authorList>
            <person name="McCormick R.F."/>
            <person name="Truong S.K."/>
            <person name="Sreedasyam A."/>
            <person name="Jenkins J."/>
            <person name="Shu S."/>
            <person name="Sims D."/>
            <person name="Kennedy M."/>
            <person name="Amirebrahimi M."/>
            <person name="Weers B.D."/>
            <person name="McKinley B."/>
            <person name="Mattison A."/>
            <person name="Morishige D.T."/>
            <person name="Grimwood J."/>
            <person name="Schmutz J."/>
            <person name="Mullet J.E."/>
        </authorList>
    </citation>
    <scope>NUCLEOTIDE SEQUENCE [LARGE SCALE GENOMIC DNA]</scope>
    <source>
        <strain evidence="2">cv. BTx623</strain>
    </source>
</reference>
<evidence type="ECO:0000313" key="2">
    <source>
        <dbReference type="Proteomes" id="UP000000768"/>
    </source>
</evidence>
<dbReference type="Proteomes" id="UP000000768">
    <property type="component" value="Chromosome 1"/>
</dbReference>
<keyword evidence="2" id="KW-1185">Reference proteome</keyword>
<evidence type="ECO:0000313" key="1">
    <source>
        <dbReference type="EMBL" id="OQU92929.1"/>
    </source>
</evidence>
<organism evidence="1 2">
    <name type="scientific">Sorghum bicolor</name>
    <name type="common">Sorghum</name>
    <name type="synonym">Sorghum vulgare</name>
    <dbReference type="NCBI Taxonomy" id="4558"/>
    <lineage>
        <taxon>Eukaryota</taxon>
        <taxon>Viridiplantae</taxon>
        <taxon>Streptophyta</taxon>
        <taxon>Embryophyta</taxon>
        <taxon>Tracheophyta</taxon>
        <taxon>Spermatophyta</taxon>
        <taxon>Magnoliopsida</taxon>
        <taxon>Liliopsida</taxon>
        <taxon>Poales</taxon>
        <taxon>Poaceae</taxon>
        <taxon>PACMAD clade</taxon>
        <taxon>Panicoideae</taxon>
        <taxon>Andropogonodae</taxon>
        <taxon>Andropogoneae</taxon>
        <taxon>Sorghinae</taxon>
        <taxon>Sorghum</taxon>
    </lineage>
</organism>
<gene>
    <name evidence="1" type="ORF">SORBI_3001G439850</name>
</gene>
<name>A0A1Z5SAQ0_SORBI</name>